<dbReference type="Gene3D" id="1.10.357.10">
    <property type="entry name" value="Tetracycline Repressor, domain 2"/>
    <property type="match status" value="1"/>
</dbReference>
<dbReference type="Pfam" id="PF00440">
    <property type="entry name" value="TetR_N"/>
    <property type="match status" value="1"/>
</dbReference>
<dbReference type="InterPro" id="IPR036271">
    <property type="entry name" value="Tet_transcr_reg_TetR-rel_C_sf"/>
</dbReference>
<proteinExistence type="predicted"/>
<evidence type="ECO:0000259" key="5">
    <source>
        <dbReference type="PROSITE" id="PS50977"/>
    </source>
</evidence>
<keyword evidence="3" id="KW-0804">Transcription</keyword>
<feature type="domain" description="HTH tetR-type" evidence="5">
    <location>
        <begin position="14"/>
        <end position="74"/>
    </location>
</feature>
<dbReference type="GO" id="GO:0000976">
    <property type="term" value="F:transcription cis-regulatory region binding"/>
    <property type="evidence" value="ECO:0007669"/>
    <property type="project" value="TreeGrafter"/>
</dbReference>
<feature type="DNA-binding region" description="H-T-H motif" evidence="4">
    <location>
        <begin position="37"/>
        <end position="56"/>
    </location>
</feature>
<evidence type="ECO:0000256" key="4">
    <source>
        <dbReference type="PROSITE-ProRule" id="PRU00335"/>
    </source>
</evidence>
<dbReference type="PROSITE" id="PS50977">
    <property type="entry name" value="HTH_TETR_2"/>
    <property type="match status" value="1"/>
</dbReference>
<dbReference type="InterPro" id="IPR009057">
    <property type="entry name" value="Homeodomain-like_sf"/>
</dbReference>
<dbReference type="InterPro" id="IPR011075">
    <property type="entry name" value="TetR_C"/>
</dbReference>
<dbReference type="Gene3D" id="1.10.10.60">
    <property type="entry name" value="Homeodomain-like"/>
    <property type="match status" value="1"/>
</dbReference>
<dbReference type="KEGG" id="salj:SMD11_1641"/>
<dbReference type="SUPFAM" id="SSF46689">
    <property type="entry name" value="Homeodomain-like"/>
    <property type="match status" value="1"/>
</dbReference>
<dbReference type="EMBL" id="CP021744">
    <property type="protein sequence ID" value="ARZ67302.1"/>
    <property type="molecule type" value="Genomic_DNA"/>
</dbReference>
<dbReference type="PANTHER" id="PTHR30055:SF148">
    <property type="entry name" value="TETR-FAMILY TRANSCRIPTIONAL REGULATOR"/>
    <property type="match status" value="1"/>
</dbReference>
<dbReference type="Pfam" id="PF16859">
    <property type="entry name" value="TetR_C_11"/>
    <property type="match status" value="1"/>
</dbReference>
<evidence type="ECO:0000256" key="2">
    <source>
        <dbReference type="ARBA" id="ARBA00023125"/>
    </source>
</evidence>
<dbReference type="GO" id="GO:0003700">
    <property type="term" value="F:DNA-binding transcription factor activity"/>
    <property type="evidence" value="ECO:0007669"/>
    <property type="project" value="TreeGrafter"/>
</dbReference>
<dbReference type="Proteomes" id="UP000195755">
    <property type="component" value="Chromosome"/>
</dbReference>
<dbReference type="PRINTS" id="PR00455">
    <property type="entry name" value="HTHTETR"/>
</dbReference>
<protein>
    <submittedName>
        <fullName evidence="6">TetR family transcriptional regulator</fullName>
    </submittedName>
</protein>
<dbReference type="OrthoDB" id="9796019at2"/>
<keyword evidence="1" id="KW-0805">Transcription regulation</keyword>
<organism evidence="6 7">
    <name type="scientific">Streptomyces albireticuli</name>
    <dbReference type="NCBI Taxonomy" id="1940"/>
    <lineage>
        <taxon>Bacteria</taxon>
        <taxon>Bacillati</taxon>
        <taxon>Actinomycetota</taxon>
        <taxon>Actinomycetes</taxon>
        <taxon>Kitasatosporales</taxon>
        <taxon>Streptomycetaceae</taxon>
        <taxon>Streptomyces</taxon>
    </lineage>
</organism>
<dbReference type="RefSeq" id="WP_087925777.1">
    <property type="nucleotide sequence ID" value="NZ_CP021744.1"/>
</dbReference>
<accession>A0A1Z2KZ32</accession>
<name>A0A1Z2KZ32_9ACTN</name>
<gene>
    <name evidence="6" type="ORF">SMD11_1641</name>
</gene>
<dbReference type="SUPFAM" id="SSF48498">
    <property type="entry name" value="Tetracyclin repressor-like, C-terminal domain"/>
    <property type="match status" value="1"/>
</dbReference>
<dbReference type="InterPro" id="IPR050109">
    <property type="entry name" value="HTH-type_TetR-like_transc_reg"/>
</dbReference>
<dbReference type="PANTHER" id="PTHR30055">
    <property type="entry name" value="HTH-TYPE TRANSCRIPTIONAL REGULATOR RUTR"/>
    <property type="match status" value="1"/>
</dbReference>
<keyword evidence="2 4" id="KW-0238">DNA-binding</keyword>
<evidence type="ECO:0000256" key="1">
    <source>
        <dbReference type="ARBA" id="ARBA00023015"/>
    </source>
</evidence>
<reference evidence="6 7" key="1">
    <citation type="submission" date="2017-06" db="EMBL/GenBank/DDBJ databases">
        <title>Streptomyces albireticuli Genome sequencing and assembly.</title>
        <authorList>
            <person name="Wang Y."/>
            <person name="Du B."/>
            <person name="Ding Y."/>
            <person name="Liu H."/>
            <person name="Hou Q."/>
            <person name="Liu K."/>
            <person name="Yao L."/>
            <person name="Wang C."/>
        </authorList>
    </citation>
    <scope>NUCLEOTIDE SEQUENCE [LARGE SCALE GENOMIC DNA]</scope>
    <source>
        <strain evidence="6 7">MDJK11</strain>
    </source>
</reference>
<dbReference type="InterPro" id="IPR001647">
    <property type="entry name" value="HTH_TetR"/>
</dbReference>
<dbReference type="AlphaFoldDB" id="A0A1Z2KZ32"/>
<evidence type="ECO:0000313" key="6">
    <source>
        <dbReference type="EMBL" id="ARZ67302.1"/>
    </source>
</evidence>
<evidence type="ECO:0000313" key="7">
    <source>
        <dbReference type="Proteomes" id="UP000195755"/>
    </source>
</evidence>
<sequence length="202" mass="21514">MSSNCAPSATRLRRRSHHAIMGATLELVSEVGYPKLTIEAIAARAGVGKQTVYRWWPSKAAILRDAVVHLCQDATGVTRGIPDTGDLAADLKAVLRATADTMSHPRYDLPARALAAAGIADATLGAELVSCILEPQLRLYVERLAAAQRDGQVEAGIDLRVALELLTGPLAFRWLMGDAPLTHAYTDALVGLVLRGLAPRSS</sequence>
<evidence type="ECO:0000256" key="3">
    <source>
        <dbReference type="ARBA" id="ARBA00023163"/>
    </source>
</evidence>